<name>A0A367IZX9_RHIST</name>
<accession>A0A367IZX9</accession>
<evidence type="ECO:0000256" key="1">
    <source>
        <dbReference type="ARBA" id="ARBA00005578"/>
    </source>
</evidence>
<feature type="non-terminal residue" evidence="3">
    <location>
        <position position="1"/>
    </location>
</feature>
<evidence type="ECO:0000313" key="4">
    <source>
        <dbReference type="Proteomes" id="UP000253551"/>
    </source>
</evidence>
<dbReference type="Pfam" id="PF01722">
    <property type="entry name" value="BolA"/>
    <property type="match status" value="1"/>
</dbReference>
<protein>
    <recommendedName>
        <fullName evidence="5">BolA-like protein 3</fullName>
    </recommendedName>
</protein>
<comment type="caution">
    <text evidence="3">The sequence shown here is derived from an EMBL/GenBank/DDBJ whole genome shotgun (WGS) entry which is preliminary data.</text>
</comment>
<evidence type="ECO:0000313" key="3">
    <source>
        <dbReference type="EMBL" id="RCH83244.1"/>
    </source>
</evidence>
<organism evidence="3 4">
    <name type="scientific">Rhizopus stolonifer</name>
    <name type="common">Rhizopus nigricans</name>
    <dbReference type="NCBI Taxonomy" id="4846"/>
    <lineage>
        <taxon>Eukaryota</taxon>
        <taxon>Fungi</taxon>
        <taxon>Fungi incertae sedis</taxon>
        <taxon>Mucoromycota</taxon>
        <taxon>Mucoromycotina</taxon>
        <taxon>Mucoromycetes</taxon>
        <taxon>Mucorales</taxon>
        <taxon>Mucorineae</taxon>
        <taxon>Rhizopodaceae</taxon>
        <taxon>Rhizopus</taxon>
    </lineage>
</organism>
<reference evidence="3 4" key="1">
    <citation type="journal article" date="2018" name="G3 (Bethesda)">
        <title>Phylogenetic and Phylogenomic Definition of Rhizopus Species.</title>
        <authorList>
            <person name="Gryganskyi A.P."/>
            <person name="Golan J."/>
            <person name="Dolatabadi S."/>
            <person name="Mondo S."/>
            <person name="Robb S."/>
            <person name="Idnurm A."/>
            <person name="Muszewska A."/>
            <person name="Steczkiewicz K."/>
            <person name="Masonjones S."/>
            <person name="Liao H.L."/>
            <person name="Gajdeczka M.T."/>
            <person name="Anike F."/>
            <person name="Vuek A."/>
            <person name="Anishchenko I.M."/>
            <person name="Voigt K."/>
            <person name="de Hoog G.S."/>
            <person name="Smith M.E."/>
            <person name="Heitman J."/>
            <person name="Vilgalys R."/>
            <person name="Stajich J.E."/>
        </authorList>
    </citation>
    <scope>NUCLEOTIDE SEQUENCE [LARGE SCALE GENOMIC DNA]</scope>
    <source>
        <strain evidence="3 4">LSU 92-RS-03</strain>
    </source>
</reference>
<comment type="similarity">
    <text evidence="1 2">Belongs to the BolA/IbaG family.</text>
</comment>
<dbReference type="Proteomes" id="UP000253551">
    <property type="component" value="Unassembled WGS sequence"/>
</dbReference>
<dbReference type="InterPro" id="IPR002634">
    <property type="entry name" value="BolA"/>
</dbReference>
<evidence type="ECO:0000256" key="2">
    <source>
        <dbReference type="RuleBase" id="RU003860"/>
    </source>
</evidence>
<dbReference type="GO" id="GO:0005759">
    <property type="term" value="C:mitochondrial matrix"/>
    <property type="evidence" value="ECO:0007669"/>
    <property type="project" value="TreeGrafter"/>
</dbReference>
<dbReference type="SUPFAM" id="SSF82657">
    <property type="entry name" value="BolA-like"/>
    <property type="match status" value="1"/>
</dbReference>
<evidence type="ECO:0008006" key="5">
    <source>
        <dbReference type="Google" id="ProtNLM"/>
    </source>
</evidence>
<dbReference type="OrthoDB" id="203381at2759"/>
<dbReference type="PANTHER" id="PTHR46188:SF1">
    <property type="entry name" value="BOLA-LIKE PROTEIN 3"/>
    <property type="match status" value="1"/>
</dbReference>
<dbReference type="STRING" id="4846.A0A367IZX9"/>
<dbReference type="InterPro" id="IPR036065">
    <property type="entry name" value="BolA-like_sf"/>
</dbReference>
<sequence length="109" mass="12048">IARSIPIRRAFYTTEAPSGLTEGEKLIFTKLSEALNPHKLQVADVSGGCGSMYAINIAAKKFEGTSIVKQHRMVNEILKEEIKGMHGLQVSVLLLHQHHIHNGTAQDLY</sequence>
<dbReference type="InterPro" id="IPR052275">
    <property type="entry name" value="Mt_Fe-S_assembly_factor"/>
</dbReference>
<proteinExistence type="inferred from homology"/>
<keyword evidence="4" id="KW-1185">Reference proteome</keyword>
<dbReference type="AlphaFoldDB" id="A0A367IZX9"/>
<dbReference type="Gene3D" id="3.30.300.90">
    <property type="entry name" value="BolA-like"/>
    <property type="match status" value="1"/>
</dbReference>
<dbReference type="EMBL" id="PJQM01004810">
    <property type="protein sequence ID" value="RCH83244.1"/>
    <property type="molecule type" value="Genomic_DNA"/>
</dbReference>
<gene>
    <name evidence="3" type="ORF">CU098_009321</name>
</gene>
<dbReference type="PANTHER" id="PTHR46188">
    <property type="entry name" value="BOLA-LIKE PROTEIN 3"/>
    <property type="match status" value="1"/>
</dbReference>